<keyword evidence="2" id="KW-0001">2Fe-2S</keyword>
<dbReference type="PANTHER" id="PTHR47354:SF5">
    <property type="entry name" value="PROTEIN RFBI"/>
    <property type="match status" value="1"/>
</dbReference>
<dbReference type="PANTHER" id="PTHR47354">
    <property type="entry name" value="NADH OXIDOREDUCTASE HCR"/>
    <property type="match status" value="1"/>
</dbReference>
<dbReference type="Pfam" id="PF00175">
    <property type="entry name" value="NAD_binding_1"/>
    <property type="match status" value="1"/>
</dbReference>
<evidence type="ECO:0000313" key="6">
    <source>
        <dbReference type="Proteomes" id="UP001500831"/>
    </source>
</evidence>
<dbReference type="Gene3D" id="3.40.50.80">
    <property type="entry name" value="Nucleotide-binding domain of ferredoxin-NADP reductase (FNR) module"/>
    <property type="match status" value="1"/>
</dbReference>
<comment type="cofactor">
    <cofactor evidence="1">
        <name>FAD</name>
        <dbReference type="ChEBI" id="CHEBI:57692"/>
    </cofactor>
</comment>
<dbReference type="CDD" id="cd06217">
    <property type="entry name" value="FNR_iron_sulfur_binding_3"/>
    <property type="match status" value="1"/>
</dbReference>
<dbReference type="InterPro" id="IPR050415">
    <property type="entry name" value="MRET"/>
</dbReference>
<evidence type="ECO:0000259" key="4">
    <source>
        <dbReference type="PROSITE" id="PS51384"/>
    </source>
</evidence>
<feature type="domain" description="FAD-binding FR-type" evidence="4">
    <location>
        <begin position="10"/>
        <end position="111"/>
    </location>
</feature>
<keyword evidence="2" id="KW-0408">Iron</keyword>
<evidence type="ECO:0000313" key="5">
    <source>
        <dbReference type="EMBL" id="GAA2901255.1"/>
    </source>
</evidence>
<organism evidence="5 6">
    <name type="scientific">Streptosporangium fragile</name>
    <dbReference type="NCBI Taxonomy" id="46186"/>
    <lineage>
        <taxon>Bacteria</taxon>
        <taxon>Bacillati</taxon>
        <taxon>Actinomycetota</taxon>
        <taxon>Actinomycetes</taxon>
        <taxon>Streptosporangiales</taxon>
        <taxon>Streptosporangiaceae</taxon>
        <taxon>Streptosporangium</taxon>
    </lineage>
</organism>
<evidence type="ECO:0000256" key="1">
    <source>
        <dbReference type="ARBA" id="ARBA00001974"/>
    </source>
</evidence>
<keyword evidence="6" id="KW-1185">Reference proteome</keyword>
<dbReference type="SUPFAM" id="SSF63380">
    <property type="entry name" value="Riboflavin synthase domain-like"/>
    <property type="match status" value="1"/>
</dbReference>
<dbReference type="InterPro" id="IPR017938">
    <property type="entry name" value="Riboflavin_synthase-like_b-brl"/>
</dbReference>
<dbReference type="InterPro" id="IPR017927">
    <property type="entry name" value="FAD-bd_FR_type"/>
</dbReference>
<protein>
    <submittedName>
        <fullName evidence="5">Ferredoxin reductase</fullName>
    </submittedName>
</protein>
<dbReference type="PROSITE" id="PS51384">
    <property type="entry name" value="FAD_FR"/>
    <property type="match status" value="1"/>
</dbReference>
<dbReference type="PRINTS" id="PR00406">
    <property type="entry name" value="CYTB5RDTASE"/>
</dbReference>
<comment type="caution">
    <text evidence="5">The sequence shown here is derived from an EMBL/GenBank/DDBJ whole genome shotgun (WGS) entry which is preliminary data.</text>
</comment>
<dbReference type="SUPFAM" id="SSF52343">
    <property type="entry name" value="Ferredoxin reductase-like, C-terminal NADP-linked domain"/>
    <property type="match status" value="1"/>
</dbReference>
<dbReference type="InterPro" id="IPR008333">
    <property type="entry name" value="Cbr1-like_FAD-bd_dom"/>
</dbReference>
<sequence>MARATVLGRLTWRVATVAAVRDETGTARTLVLDVPGWPGHLAGQHVDVRLTAPDGYSTQRSYSIASAPGGDRVELTVERVPDGEVSPYLAQVLSPGDPLEVRGPIGGWFVWRPEDPAPVQLVAGGSGVVPLMAMVRTRAVGGSRTPFRLLYSARGPAAALYRDELDRASADGSGLEVTYAYTREVPDGWGRPPGRVDARLLTEAVWAPEREPAVFVCGPTGFVETVTGLLVAAGHDPARIRTERFGPSGGRS</sequence>
<dbReference type="InterPro" id="IPR001433">
    <property type="entry name" value="OxRdtase_FAD/NAD-bd"/>
</dbReference>
<evidence type="ECO:0000256" key="3">
    <source>
        <dbReference type="ARBA" id="ARBA00023014"/>
    </source>
</evidence>
<dbReference type="Gene3D" id="2.40.30.10">
    <property type="entry name" value="Translation factors"/>
    <property type="match status" value="1"/>
</dbReference>
<dbReference type="RefSeq" id="WP_344979932.1">
    <property type="nucleotide sequence ID" value="NZ_BAAAVI010000070.1"/>
</dbReference>
<name>A0ABN3W7B9_9ACTN</name>
<evidence type="ECO:0000256" key="2">
    <source>
        <dbReference type="ARBA" id="ARBA00022714"/>
    </source>
</evidence>
<dbReference type="InterPro" id="IPR039261">
    <property type="entry name" value="FNR_nucleotide-bd"/>
</dbReference>
<reference evidence="5 6" key="1">
    <citation type="journal article" date="2019" name="Int. J. Syst. Evol. Microbiol.">
        <title>The Global Catalogue of Microorganisms (GCM) 10K type strain sequencing project: providing services to taxonomists for standard genome sequencing and annotation.</title>
        <authorList>
            <consortium name="The Broad Institute Genomics Platform"/>
            <consortium name="The Broad Institute Genome Sequencing Center for Infectious Disease"/>
            <person name="Wu L."/>
            <person name="Ma J."/>
        </authorList>
    </citation>
    <scope>NUCLEOTIDE SEQUENCE [LARGE SCALE GENOMIC DNA]</scope>
    <source>
        <strain evidence="5 6">JCM 6242</strain>
    </source>
</reference>
<gene>
    <name evidence="5" type="ORF">GCM10010517_67050</name>
</gene>
<dbReference type="Pfam" id="PF00970">
    <property type="entry name" value="FAD_binding_6"/>
    <property type="match status" value="1"/>
</dbReference>
<proteinExistence type="predicted"/>
<keyword evidence="2" id="KW-0479">Metal-binding</keyword>
<dbReference type="EMBL" id="BAAAVI010000070">
    <property type="protein sequence ID" value="GAA2901255.1"/>
    <property type="molecule type" value="Genomic_DNA"/>
</dbReference>
<dbReference type="Proteomes" id="UP001500831">
    <property type="component" value="Unassembled WGS sequence"/>
</dbReference>
<keyword evidence="3" id="KW-0411">Iron-sulfur</keyword>
<accession>A0ABN3W7B9</accession>